<protein>
    <submittedName>
        <fullName evidence="9">Four-carbon acid sugar kinase family protein</fullName>
    </submittedName>
</protein>
<dbReference type="InterPro" id="IPR042213">
    <property type="entry name" value="NBD_C_sf"/>
</dbReference>
<dbReference type="InterPro" id="IPR037051">
    <property type="entry name" value="4-carb_acid_sugar_kinase_N_sf"/>
</dbReference>
<evidence type="ECO:0000313" key="9">
    <source>
        <dbReference type="EMBL" id="WEK13455.1"/>
    </source>
</evidence>
<organism evidence="9 10">
    <name type="scientific">Candidatus Microbacterium phytovorans</name>
    <dbReference type="NCBI Taxonomy" id="3121374"/>
    <lineage>
        <taxon>Bacteria</taxon>
        <taxon>Bacillati</taxon>
        <taxon>Actinomycetota</taxon>
        <taxon>Actinomycetes</taxon>
        <taxon>Micrococcales</taxon>
        <taxon>Microbacteriaceae</taxon>
        <taxon>Microbacterium</taxon>
    </lineage>
</organism>
<evidence type="ECO:0000256" key="2">
    <source>
        <dbReference type="ARBA" id="ARBA00022679"/>
    </source>
</evidence>
<keyword evidence="3" id="KW-0547">Nucleotide-binding</keyword>
<feature type="domain" description="Four-carbon acid sugar kinase N-terminal" evidence="7">
    <location>
        <begin position="11"/>
        <end position="163"/>
    </location>
</feature>
<evidence type="ECO:0000313" key="10">
    <source>
        <dbReference type="Proteomes" id="UP001213972"/>
    </source>
</evidence>
<evidence type="ECO:0000256" key="4">
    <source>
        <dbReference type="ARBA" id="ARBA00022777"/>
    </source>
</evidence>
<gene>
    <name evidence="9" type="ORF">P0Y48_13495</name>
</gene>
<dbReference type="Gene3D" id="3.40.980.20">
    <property type="entry name" value="Four-carbon acid sugar kinase, nucleotide binding domain"/>
    <property type="match status" value="1"/>
</dbReference>
<name>A0AAJ5W331_9MICO</name>
<evidence type="ECO:0000259" key="7">
    <source>
        <dbReference type="Pfam" id="PF07005"/>
    </source>
</evidence>
<dbReference type="Gene3D" id="3.40.50.10840">
    <property type="entry name" value="Putative sugar-binding, N-terminal domain"/>
    <property type="match status" value="1"/>
</dbReference>
<accession>A0AAJ5W331</accession>
<dbReference type="Pfam" id="PF17042">
    <property type="entry name" value="NBD_C"/>
    <property type="match status" value="1"/>
</dbReference>
<keyword evidence="6" id="KW-0119">Carbohydrate metabolism</keyword>
<dbReference type="InterPro" id="IPR010737">
    <property type="entry name" value="4-carb_acid_sugar_kinase_N"/>
</dbReference>
<evidence type="ECO:0000256" key="6">
    <source>
        <dbReference type="ARBA" id="ARBA00023277"/>
    </source>
</evidence>
<keyword evidence="5" id="KW-0067">ATP-binding</keyword>
<evidence type="ECO:0000256" key="5">
    <source>
        <dbReference type="ARBA" id="ARBA00022840"/>
    </source>
</evidence>
<dbReference type="InterPro" id="IPR031475">
    <property type="entry name" value="NBD_C"/>
</dbReference>
<dbReference type="EMBL" id="CP119321">
    <property type="protein sequence ID" value="WEK13455.1"/>
    <property type="molecule type" value="Genomic_DNA"/>
</dbReference>
<evidence type="ECO:0000256" key="3">
    <source>
        <dbReference type="ARBA" id="ARBA00022741"/>
    </source>
</evidence>
<sequence length="383" mass="38325">MSAADAGASWGVVADDLTGAADAGVQLTRAGLAVRVHVSAGGGVLDDRSPHGVDVLVTEARHLDVAAADAVTADAVEALLLAGVDRVYLKVDSAGRGSIGPQVNGALRALRARRPDARALVCTAYPALGRTVEGGVVLVDGVASTASPAADDPVAPPVTADLRVAWPSADVEVADAADDAQLAGLARRVLDTPELLAVGSAGLLARLVDVGAPTDRDARAAATGSPDVSGAIVVASSSLHPMALRQLDELNAADRAALIVVPAPTEPLAPDAAARQFGERVAAAVVAAHTAHPVAALVLVGGDGALAALRHLGARRIVLDGSLREGIPTGIIVGGAADGIRVATKSGGFGDPHTLIELVAALRHPDLATPYTTRLATPQKEQS</sequence>
<dbReference type="AlphaFoldDB" id="A0AAJ5W331"/>
<feature type="domain" description="Four-carbon acid sugar kinase nucleotide binding" evidence="8">
    <location>
        <begin position="259"/>
        <end position="355"/>
    </location>
</feature>
<dbReference type="GO" id="GO:0016301">
    <property type="term" value="F:kinase activity"/>
    <property type="evidence" value="ECO:0007669"/>
    <property type="project" value="UniProtKB-KW"/>
</dbReference>
<evidence type="ECO:0000256" key="1">
    <source>
        <dbReference type="ARBA" id="ARBA00005715"/>
    </source>
</evidence>
<dbReference type="GO" id="GO:0005524">
    <property type="term" value="F:ATP binding"/>
    <property type="evidence" value="ECO:0007669"/>
    <property type="project" value="UniProtKB-KW"/>
</dbReference>
<dbReference type="SUPFAM" id="SSF142764">
    <property type="entry name" value="YgbK-like"/>
    <property type="match status" value="1"/>
</dbReference>
<dbReference type="Pfam" id="PF07005">
    <property type="entry name" value="SBD_N"/>
    <property type="match status" value="1"/>
</dbReference>
<evidence type="ECO:0000259" key="8">
    <source>
        <dbReference type="Pfam" id="PF17042"/>
    </source>
</evidence>
<reference evidence="9" key="1">
    <citation type="submission" date="2023-03" db="EMBL/GenBank/DDBJ databases">
        <title>Andean soil-derived lignocellulolytic bacterial consortium as a source of novel taxa and putative plastic-active enzymes.</title>
        <authorList>
            <person name="Diaz-Garcia L."/>
            <person name="Chuvochina M."/>
            <person name="Feuerriegel G."/>
            <person name="Bunk B."/>
            <person name="Sproer C."/>
            <person name="Streit W.R."/>
            <person name="Rodriguez L.M."/>
            <person name="Overmann J."/>
            <person name="Jimenez D.J."/>
        </authorList>
    </citation>
    <scope>NUCLEOTIDE SEQUENCE</scope>
    <source>
        <strain evidence="9">MAG 4610</strain>
    </source>
</reference>
<keyword evidence="4 9" id="KW-0418">Kinase</keyword>
<comment type="similarity">
    <text evidence="1">Belongs to the four-carbon acid sugar kinase family.</text>
</comment>
<dbReference type="Proteomes" id="UP001213972">
    <property type="component" value="Chromosome"/>
</dbReference>
<proteinExistence type="inferred from homology"/>
<keyword evidence="2" id="KW-0808">Transferase</keyword>